<feature type="compositionally biased region" description="Basic and acidic residues" evidence="2">
    <location>
        <begin position="282"/>
        <end position="293"/>
    </location>
</feature>
<reference evidence="4" key="1">
    <citation type="submission" date="2012-03" db="EMBL/GenBank/DDBJ databases">
        <title>Functional metagenomics reveals considerable lignocellulase gene clusters in the gut microbiome of a wood-feeding higher termite.</title>
        <authorList>
            <person name="Liu N."/>
        </authorList>
    </citation>
    <scope>NUCLEOTIDE SEQUENCE</scope>
</reference>
<dbReference type="Gene3D" id="1.10.10.630">
    <property type="entry name" value="DnaD domain-like"/>
    <property type="match status" value="2"/>
</dbReference>
<organism evidence="4">
    <name type="scientific">uncultured bacterium contig00025</name>
    <dbReference type="NCBI Taxonomy" id="1181514"/>
    <lineage>
        <taxon>Bacteria</taxon>
        <taxon>environmental samples</taxon>
    </lineage>
</organism>
<feature type="domain" description="DnaB/C C-terminal" evidence="3">
    <location>
        <begin position="121"/>
        <end position="190"/>
    </location>
</feature>
<accession>A0A806K0Z4</accession>
<comment type="similarity">
    <text evidence="1">Belongs to the DnaB/DnaD family.</text>
</comment>
<dbReference type="NCBIfam" id="TIGR01446">
    <property type="entry name" value="DnaD_dom"/>
    <property type="match status" value="2"/>
</dbReference>
<feature type="region of interest" description="Disordered" evidence="2">
    <location>
        <begin position="282"/>
        <end position="302"/>
    </location>
</feature>
<protein>
    <submittedName>
        <fullName evidence="4">DNA replication protein dnaD</fullName>
    </submittedName>
</protein>
<dbReference type="PIRSF" id="PIRSF033722">
    <property type="entry name" value="DnaD_CA_C3587_prd"/>
    <property type="match status" value="1"/>
</dbReference>
<evidence type="ECO:0000259" key="3">
    <source>
        <dbReference type="Pfam" id="PF07261"/>
    </source>
</evidence>
<dbReference type="InterPro" id="IPR053162">
    <property type="entry name" value="DnaD"/>
</dbReference>
<dbReference type="InterPro" id="IPR017019">
    <property type="entry name" value="DNA_replication_prd_bac"/>
</dbReference>
<sequence length="327" mass="37685">MPRAFVDQYMTRCAPVFALIYIYGLRHCETGEQALSTRVISEAFNILETDVLNAWKYWESKGLVKLTSRGDSLHIEFLPPEKNRSVPDGAAVLATRPRYTVDELAIYQKQSPEIERLFLNAERILAKLLTSNDLNVLFGFYDWLRMPVDVILYMLTYCADHDHRDLRYVEKVAVDWAERGVNTLEAAREYTASFDCGYRAVMNALEQGSAFPSATQRKYIDKWLKEMEMPLELVTDACEKTSAQIGRPKLTYVDKIISGWYKNGIRTLEAVKAAEEDFARQADAKASQREKPGVKKNRFSNFKPRERDFEQIEKLEQEYMLKSLGNG</sequence>
<name>A0A806K0Z4_9BACT</name>
<evidence type="ECO:0000256" key="2">
    <source>
        <dbReference type="SAM" id="MobiDB-lite"/>
    </source>
</evidence>
<dbReference type="PANTHER" id="PTHR37293:SF5">
    <property type="entry name" value="DNA REPLICATION PROTEIN"/>
    <property type="match status" value="1"/>
</dbReference>
<dbReference type="InterPro" id="IPR034829">
    <property type="entry name" value="DnaD-like_sf"/>
</dbReference>
<evidence type="ECO:0000256" key="1">
    <source>
        <dbReference type="ARBA" id="ARBA00093462"/>
    </source>
</evidence>
<feature type="domain" description="DnaB/C C-terminal" evidence="3">
    <location>
        <begin position="211"/>
        <end position="274"/>
    </location>
</feature>
<dbReference type="PANTHER" id="PTHR37293">
    <property type="entry name" value="PHAGE REPLICATION PROTEIN-RELATED"/>
    <property type="match status" value="1"/>
</dbReference>
<evidence type="ECO:0000313" key="4">
    <source>
        <dbReference type="EMBL" id="AGS53432.1"/>
    </source>
</evidence>
<dbReference type="AlphaFoldDB" id="A0A806K0Z4"/>
<dbReference type="EMBL" id="JQ844232">
    <property type="protein sequence ID" value="AGS53432.1"/>
    <property type="molecule type" value="Genomic_DNA"/>
</dbReference>
<dbReference type="Pfam" id="PF07261">
    <property type="entry name" value="DnaB_2"/>
    <property type="match status" value="2"/>
</dbReference>
<proteinExistence type="inferred from homology"/>
<dbReference type="SUPFAM" id="SSF158499">
    <property type="entry name" value="DnaD domain-like"/>
    <property type="match status" value="2"/>
</dbReference>
<dbReference type="InterPro" id="IPR006343">
    <property type="entry name" value="DnaB/C_C"/>
</dbReference>